<evidence type="ECO:0000313" key="2">
    <source>
        <dbReference type="Proteomes" id="UP000503483"/>
    </source>
</evidence>
<name>A0A6M8EM40_9BACT</name>
<dbReference type="RefSeq" id="WP_172127471.1">
    <property type="nucleotide sequence ID" value="NZ_CP042652.1"/>
</dbReference>
<protein>
    <submittedName>
        <fullName evidence="1">Uncharacterized protein</fullName>
    </submittedName>
</protein>
<dbReference type="KEGG" id="paco:AACT_2509"/>
<organism evidence="1 2">
    <name type="scientific">Arcobacter acticola</name>
    <dbReference type="NCBI Taxonomy" id="1849015"/>
    <lineage>
        <taxon>Bacteria</taxon>
        <taxon>Pseudomonadati</taxon>
        <taxon>Campylobacterota</taxon>
        <taxon>Epsilonproteobacteria</taxon>
        <taxon>Campylobacterales</taxon>
        <taxon>Arcobacteraceae</taxon>
        <taxon>Arcobacter</taxon>
    </lineage>
</organism>
<reference evidence="1 2" key="1">
    <citation type="submission" date="2019-08" db="EMBL/GenBank/DDBJ databases">
        <title>Complete genome sequence of Arcobacter acticola.</title>
        <authorList>
            <person name="Miller W."/>
        </authorList>
    </citation>
    <scope>NUCLEOTIDE SEQUENCE [LARGE SCALE GENOMIC DNA]</scope>
    <source>
        <strain evidence="1 2">KCTC 52212</strain>
    </source>
</reference>
<proteinExistence type="predicted"/>
<evidence type="ECO:0000313" key="1">
    <source>
        <dbReference type="EMBL" id="QKE29598.1"/>
    </source>
</evidence>
<dbReference type="AlphaFoldDB" id="A0A6M8EM40"/>
<accession>A0A6M8EM40</accession>
<gene>
    <name evidence="1" type="ORF">AACT_2509</name>
</gene>
<dbReference type="Proteomes" id="UP000503483">
    <property type="component" value="Chromosome"/>
</dbReference>
<dbReference type="EMBL" id="CP042652">
    <property type="protein sequence ID" value="QKE29598.1"/>
    <property type="molecule type" value="Genomic_DNA"/>
</dbReference>
<keyword evidence="2" id="KW-1185">Reference proteome</keyword>
<sequence length="218" mass="26331">MNVKQLVDGISYTYSDSYKTLQRYCKLKGSKLTFFEPKYSNFFLGFYKINLRKAGSYFDSITYFGCDIKETNEYFELNRVESALGYSRECRDLLIEYTINNKKWYDYYFEKKSDEEYKKYIKPSKFNEFKEKNDALRKRKGTYTFTYFDGFMNQDKYYNNINMLAYDEYANVCRKMNIHNFYYTSIDKSLKDGWTIQSSLERVYHQVNYAALVVVVNL</sequence>